<comment type="caution">
    <text evidence="7">The sequence shown here is derived from an EMBL/GenBank/DDBJ whole genome shotgun (WGS) entry which is preliminary data.</text>
</comment>
<dbReference type="InterPro" id="IPR001765">
    <property type="entry name" value="Carbonic_anhydrase"/>
</dbReference>
<dbReference type="EC" id="4.2.1.1" evidence="2"/>
<dbReference type="EMBL" id="FTMX01000003">
    <property type="protein sequence ID" value="SIR29174.1"/>
    <property type="molecule type" value="Genomic_DNA"/>
</dbReference>
<organism evidence="7 8">
    <name type="scientific">Peribacillus simplex</name>
    <dbReference type="NCBI Taxonomy" id="1478"/>
    <lineage>
        <taxon>Bacteria</taxon>
        <taxon>Bacillati</taxon>
        <taxon>Bacillota</taxon>
        <taxon>Bacilli</taxon>
        <taxon>Bacillales</taxon>
        <taxon>Bacillaceae</taxon>
        <taxon>Peribacillus</taxon>
    </lineage>
</organism>
<comment type="similarity">
    <text evidence="1">Belongs to the beta-class carbonic anhydrase family.</text>
</comment>
<sequence length="190" mass="21070">MLLQEILSYNEQFVQNKEYMPYEATKMPQKRMVVVSCMDARLIELLPKALDLHNGDAKIIKNAGGTITDAFGSIMRSVVTAVYELNADEIYIIGHHACGMSQSNPKGTLKKILDRGVSSPEILSAIEYAGIDLEKWLFGFDNVEDSIQANIDLVKNHPFIPKDVPVHGLAIDPHTGKLDLLVDGYKALMV</sequence>
<dbReference type="SMART" id="SM00947">
    <property type="entry name" value="Pro_CA"/>
    <property type="match status" value="1"/>
</dbReference>
<feature type="binding site" evidence="6">
    <location>
        <position position="39"/>
    </location>
    <ligand>
        <name>Zn(2+)</name>
        <dbReference type="ChEBI" id="CHEBI:29105"/>
    </ligand>
</feature>
<proteinExistence type="inferred from homology"/>
<keyword evidence="4 6" id="KW-0862">Zinc</keyword>
<feature type="binding site" evidence="6">
    <location>
        <position position="37"/>
    </location>
    <ligand>
        <name>Zn(2+)</name>
        <dbReference type="ChEBI" id="CHEBI:29105"/>
    </ligand>
</feature>
<dbReference type="Gene3D" id="3.40.1050.10">
    <property type="entry name" value="Carbonic anhydrase"/>
    <property type="match status" value="1"/>
</dbReference>
<dbReference type="GO" id="GO:0008270">
    <property type="term" value="F:zinc ion binding"/>
    <property type="evidence" value="ECO:0007669"/>
    <property type="project" value="InterPro"/>
</dbReference>
<dbReference type="Pfam" id="PF00484">
    <property type="entry name" value="Pro_CA"/>
    <property type="match status" value="1"/>
</dbReference>
<evidence type="ECO:0000256" key="2">
    <source>
        <dbReference type="ARBA" id="ARBA00012925"/>
    </source>
</evidence>
<dbReference type="SUPFAM" id="SSF53056">
    <property type="entry name" value="beta-carbonic anhydrase, cab"/>
    <property type="match status" value="1"/>
</dbReference>
<dbReference type="AlphaFoldDB" id="A0A9X8R939"/>
<keyword evidence="3 6" id="KW-0479">Metal-binding</keyword>
<dbReference type="PANTHER" id="PTHR43175">
    <property type="entry name" value="CARBONIC ANHYDRASE"/>
    <property type="match status" value="1"/>
</dbReference>
<dbReference type="PANTHER" id="PTHR43175:SF3">
    <property type="entry name" value="CARBON DISULFIDE HYDROLASE"/>
    <property type="match status" value="1"/>
</dbReference>
<dbReference type="CDD" id="cd03379">
    <property type="entry name" value="beta_CA_cladeD"/>
    <property type="match status" value="1"/>
</dbReference>
<dbReference type="Proteomes" id="UP000185829">
    <property type="component" value="Unassembled WGS sequence"/>
</dbReference>
<comment type="cofactor">
    <cofactor evidence="6">
        <name>Zn(2+)</name>
        <dbReference type="ChEBI" id="CHEBI:29105"/>
    </cofactor>
    <text evidence="6">Binds 1 zinc ion per subunit.</text>
</comment>
<evidence type="ECO:0000313" key="8">
    <source>
        <dbReference type="Proteomes" id="UP000185829"/>
    </source>
</evidence>
<gene>
    <name evidence="7" type="ORF">SAMN05878482_103229</name>
</gene>
<evidence type="ECO:0000256" key="1">
    <source>
        <dbReference type="ARBA" id="ARBA00006217"/>
    </source>
</evidence>
<evidence type="ECO:0000256" key="3">
    <source>
        <dbReference type="ARBA" id="ARBA00022723"/>
    </source>
</evidence>
<reference evidence="7 8" key="1">
    <citation type="submission" date="2017-01" db="EMBL/GenBank/DDBJ databases">
        <authorList>
            <person name="Varghese N."/>
            <person name="Submissions S."/>
        </authorList>
    </citation>
    <scope>NUCLEOTIDE SEQUENCE [LARGE SCALE GENOMIC DNA]</scope>
    <source>
        <strain evidence="7 8">RUG2-6</strain>
    </source>
</reference>
<feature type="binding site" evidence="6">
    <location>
        <position position="95"/>
    </location>
    <ligand>
        <name>Zn(2+)</name>
        <dbReference type="ChEBI" id="CHEBI:29105"/>
    </ligand>
</feature>
<evidence type="ECO:0000256" key="4">
    <source>
        <dbReference type="ARBA" id="ARBA00022833"/>
    </source>
</evidence>
<accession>A0A9X8R939</accession>
<comment type="catalytic activity">
    <reaction evidence="5">
        <text>hydrogencarbonate + H(+) = CO2 + H2O</text>
        <dbReference type="Rhea" id="RHEA:10748"/>
        <dbReference type="ChEBI" id="CHEBI:15377"/>
        <dbReference type="ChEBI" id="CHEBI:15378"/>
        <dbReference type="ChEBI" id="CHEBI:16526"/>
        <dbReference type="ChEBI" id="CHEBI:17544"/>
        <dbReference type="EC" id="4.2.1.1"/>
    </reaction>
</comment>
<name>A0A9X8R939_9BACI</name>
<dbReference type="RefSeq" id="WP_076368228.1">
    <property type="nucleotide sequence ID" value="NZ_FTMX01000003.1"/>
</dbReference>
<dbReference type="InterPro" id="IPR036874">
    <property type="entry name" value="Carbonic_anhydrase_sf"/>
</dbReference>
<dbReference type="GO" id="GO:0004089">
    <property type="term" value="F:carbonate dehydratase activity"/>
    <property type="evidence" value="ECO:0007669"/>
    <property type="project" value="UniProtKB-EC"/>
</dbReference>
<feature type="binding site" evidence="6">
    <location>
        <position position="98"/>
    </location>
    <ligand>
        <name>Zn(2+)</name>
        <dbReference type="ChEBI" id="CHEBI:29105"/>
    </ligand>
</feature>
<evidence type="ECO:0000256" key="5">
    <source>
        <dbReference type="ARBA" id="ARBA00048348"/>
    </source>
</evidence>
<evidence type="ECO:0000313" key="7">
    <source>
        <dbReference type="EMBL" id="SIR29174.1"/>
    </source>
</evidence>
<evidence type="ECO:0000256" key="6">
    <source>
        <dbReference type="PIRSR" id="PIRSR601765-1"/>
    </source>
</evidence>
<protein>
    <recommendedName>
        <fullName evidence="2">carbonic anhydrase</fullName>
        <ecNumber evidence="2">4.2.1.1</ecNumber>
    </recommendedName>
</protein>